<gene>
    <name evidence="2" type="ORF">EOE66_02415</name>
</gene>
<evidence type="ECO:0000313" key="2">
    <source>
        <dbReference type="EMBL" id="RVU49445.1"/>
    </source>
</evidence>
<dbReference type="EMBL" id="SACR01000001">
    <property type="protein sequence ID" value="RVU49445.1"/>
    <property type="molecule type" value="Genomic_DNA"/>
</dbReference>
<keyword evidence="3" id="KW-1185">Reference proteome</keyword>
<dbReference type="AlphaFoldDB" id="A0A437RRX7"/>
<dbReference type="OrthoDB" id="5486437at2"/>
<keyword evidence="1" id="KW-0472">Membrane</keyword>
<feature type="transmembrane region" description="Helical" evidence="1">
    <location>
        <begin position="360"/>
        <end position="379"/>
    </location>
</feature>
<protein>
    <submittedName>
        <fullName evidence="2">ABC transporter permease</fullName>
    </submittedName>
</protein>
<sequence length="388" mass="41663">MIAAAWVVFLKELRDALRDRRTLTMVLLSSVAIGPLVLVAISQLVAGIEKRAEAREVYAVGIEHAPGLQNYLERQTYVLKKAPADWEQRLRDSKLGHPVLVVPADYAATVARLEAPVVEIVSSATDQRAQGGTGSLQRLLRAYNQEQATLRLALRGVAPSALETVRVEERDLADPAARAAQLSFMVPVFVLMAVLYGALNAALDTTAGERERGSLEPLLMNPASRLALVLGKWGAVATVGILIAVLSCLSFLPAQQLLRSEALSAMFRFGPLEAAWFIGLLLPLAGALSALLMAIAIRCKTFKEAQANATILVLAISMLPLVLVMNQEGTAPWHLWMPALAQTTLMGRVLKGEALPMADLMPSLLVCGVLTALAVAYVARVLRSAALK</sequence>
<evidence type="ECO:0000256" key="1">
    <source>
        <dbReference type="SAM" id="Phobius"/>
    </source>
</evidence>
<keyword evidence="1" id="KW-1133">Transmembrane helix</keyword>
<keyword evidence="1" id="KW-0812">Transmembrane</keyword>
<feature type="transmembrane region" description="Helical" evidence="1">
    <location>
        <begin position="309"/>
        <end position="327"/>
    </location>
</feature>
<feature type="transmembrane region" description="Helical" evidence="1">
    <location>
        <begin position="184"/>
        <end position="203"/>
    </location>
</feature>
<dbReference type="Pfam" id="PF12679">
    <property type="entry name" value="ABC2_membrane_2"/>
    <property type="match status" value="1"/>
</dbReference>
<feature type="transmembrane region" description="Helical" evidence="1">
    <location>
        <begin position="23"/>
        <end position="46"/>
    </location>
</feature>
<reference evidence="2 3" key="1">
    <citation type="submission" date="2019-01" db="EMBL/GenBank/DDBJ databases">
        <authorList>
            <person name="Chen W.-M."/>
        </authorList>
    </citation>
    <scope>NUCLEOTIDE SEQUENCE [LARGE SCALE GENOMIC DNA]</scope>
    <source>
        <strain evidence="2 3">KYPY4</strain>
    </source>
</reference>
<dbReference type="GO" id="GO:0016020">
    <property type="term" value="C:membrane"/>
    <property type="evidence" value="ECO:0007669"/>
    <property type="project" value="UniProtKB-SubCell"/>
</dbReference>
<name>A0A437RRX7_9BURK</name>
<feature type="transmembrane region" description="Helical" evidence="1">
    <location>
        <begin position="233"/>
        <end position="254"/>
    </location>
</feature>
<dbReference type="GO" id="GO:0140359">
    <property type="term" value="F:ABC-type transporter activity"/>
    <property type="evidence" value="ECO:0007669"/>
    <property type="project" value="InterPro"/>
</dbReference>
<organism evidence="2 3">
    <name type="scientific">Rubrivivax rivuli</name>
    <dbReference type="NCBI Taxonomy" id="1862385"/>
    <lineage>
        <taxon>Bacteria</taxon>
        <taxon>Pseudomonadati</taxon>
        <taxon>Pseudomonadota</taxon>
        <taxon>Betaproteobacteria</taxon>
        <taxon>Burkholderiales</taxon>
        <taxon>Sphaerotilaceae</taxon>
        <taxon>Rubrivivax</taxon>
    </lineage>
</organism>
<dbReference type="Proteomes" id="UP000285575">
    <property type="component" value="Unassembled WGS sequence"/>
</dbReference>
<dbReference type="PANTHER" id="PTHR43471:SF3">
    <property type="entry name" value="ABC TRANSPORTER PERMEASE PROTEIN NATB"/>
    <property type="match status" value="1"/>
</dbReference>
<proteinExistence type="predicted"/>
<dbReference type="RefSeq" id="WP_128227081.1">
    <property type="nucleotide sequence ID" value="NZ_SACR01000001.1"/>
</dbReference>
<feature type="transmembrane region" description="Helical" evidence="1">
    <location>
        <begin position="274"/>
        <end position="297"/>
    </location>
</feature>
<comment type="caution">
    <text evidence="2">The sequence shown here is derived from an EMBL/GenBank/DDBJ whole genome shotgun (WGS) entry which is preliminary data.</text>
</comment>
<dbReference type="PANTHER" id="PTHR43471">
    <property type="entry name" value="ABC TRANSPORTER PERMEASE"/>
    <property type="match status" value="1"/>
</dbReference>
<accession>A0A437RRX7</accession>
<evidence type="ECO:0000313" key="3">
    <source>
        <dbReference type="Proteomes" id="UP000285575"/>
    </source>
</evidence>